<feature type="transmembrane region" description="Helical" evidence="1">
    <location>
        <begin position="140"/>
        <end position="161"/>
    </location>
</feature>
<reference evidence="2 3" key="1">
    <citation type="submission" date="2018-10" db="EMBL/GenBank/DDBJ databases">
        <title>Natrarchaeobius chitinivorans gen. nov., sp. nov., and Natrarchaeobius haloalkaliphilus sp. nov., alkaliphilic, chitin-utilizing haloarchaea from hypersaline alkaline lakes.</title>
        <authorList>
            <person name="Sorokin D.Y."/>
            <person name="Elcheninov A.G."/>
            <person name="Kostrikina N.A."/>
            <person name="Bale N.J."/>
            <person name="Sinninghe Damste J.S."/>
            <person name="Khijniak T.V."/>
            <person name="Kublanov I.V."/>
            <person name="Toshchakov S.V."/>
        </authorList>
    </citation>
    <scope>NUCLEOTIDE SEQUENCE [LARGE SCALE GENOMIC DNA]</scope>
    <source>
        <strain evidence="2 3">AArcht4T</strain>
    </source>
</reference>
<evidence type="ECO:0000313" key="2">
    <source>
        <dbReference type="EMBL" id="RQG92281.1"/>
    </source>
</evidence>
<keyword evidence="1" id="KW-0812">Transmembrane</keyword>
<sequence length="173" mass="19720">MIGLVFLGTMYYLESGWKEYEFYSREMEALTIRGAQIIVAYFSTVLVLSLLQEPFLPRIISTIAFSMLAVTVIVVTRSLNEALRAFENGPADRDSMTFKSSRVGNWIAFIIVFVGPPTVFRTTQLADSAGSPLYVAELSLAWIAILALLFGYWNLIQFLLLPYEVRRWERDLE</sequence>
<dbReference type="EMBL" id="REGA01000017">
    <property type="protein sequence ID" value="RQG92281.1"/>
    <property type="molecule type" value="Genomic_DNA"/>
</dbReference>
<organism evidence="2 3">
    <name type="scientific">Natrarchaeobius chitinivorans</name>
    <dbReference type="NCBI Taxonomy" id="1679083"/>
    <lineage>
        <taxon>Archaea</taxon>
        <taxon>Methanobacteriati</taxon>
        <taxon>Methanobacteriota</taxon>
        <taxon>Stenosarchaea group</taxon>
        <taxon>Halobacteria</taxon>
        <taxon>Halobacteriales</taxon>
        <taxon>Natrialbaceae</taxon>
        <taxon>Natrarchaeobius</taxon>
    </lineage>
</organism>
<keyword evidence="1" id="KW-1133">Transmembrane helix</keyword>
<comment type="caution">
    <text evidence="2">The sequence shown here is derived from an EMBL/GenBank/DDBJ whole genome shotgun (WGS) entry which is preliminary data.</text>
</comment>
<name>A0A3N6MA32_NATCH</name>
<feature type="transmembrane region" description="Helical" evidence="1">
    <location>
        <begin position="103"/>
        <end position="120"/>
    </location>
</feature>
<evidence type="ECO:0000256" key="1">
    <source>
        <dbReference type="SAM" id="Phobius"/>
    </source>
</evidence>
<accession>A0A3N6MA32</accession>
<gene>
    <name evidence="2" type="ORF">EA473_17420</name>
</gene>
<feature type="transmembrane region" description="Helical" evidence="1">
    <location>
        <begin position="30"/>
        <end position="49"/>
    </location>
</feature>
<keyword evidence="3" id="KW-1185">Reference proteome</keyword>
<evidence type="ECO:0000313" key="3">
    <source>
        <dbReference type="Proteomes" id="UP000282323"/>
    </source>
</evidence>
<proteinExistence type="predicted"/>
<dbReference type="Proteomes" id="UP000282323">
    <property type="component" value="Unassembled WGS sequence"/>
</dbReference>
<feature type="transmembrane region" description="Helical" evidence="1">
    <location>
        <begin position="55"/>
        <end position="75"/>
    </location>
</feature>
<dbReference type="AlphaFoldDB" id="A0A3N6MA32"/>
<keyword evidence="1" id="KW-0472">Membrane</keyword>
<protein>
    <submittedName>
        <fullName evidence="2">Uncharacterized protein</fullName>
    </submittedName>
</protein>